<dbReference type="GO" id="GO:0005634">
    <property type="term" value="C:nucleus"/>
    <property type="evidence" value="ECO:0007669"/>
    <property type="project" value="UniProtKB-SubCell"/>
</dbReference>
<accession>A0ABD2LBC9</accession>
<keyword evidence="3" id="KW-0863">Zinc-finger</keyword>
<keyword evidence="7" id="KW-1185">Reference proteome</keyword>
<dbReference type="SUPFAM" id="SSF53098">
    <property type="entry name" value="Ribonuclease H-like"/>
    <property type="match status" value="1"/>
</dbReference>
<dbReference type="AlphaFoldDB" id="A0ABD2LBC9"/>
<dbReference type="Proteomes" id="UP001620626">
    <property type="component" value="Unassembled WGS sequence"/>
</dbReference>
<evidence type="ECO:0000256" key="3">
    <source>
        <dbReference type="ARBA" id="ARBA00022771"/>
    </source>
</evidence>
<gene>
    <name evidence="6" type="ORF">niasHT_018707</name>
</gene>
<proteinExistence type="predicted"/>
<evidence type="ECO:0000256" key="1">
    <source>
        <dbReference type="ARBA" id="ARBA00004123"/>
    </source>
</evidence>
<reference evidence="6 7" key="1">
    <citation type="submission" date="2024-10" db="EMBL/GenBank/DDBJ databases">
        <authorList>
            <person name="Kim D."/>
        </authorList>
    </citation>
    <scope>NUCLEOTIDE SEQUENCE [LARGE SCALE GENOMIC DNA]</scope>
    <source>
        <strain evidence="6">BH-2024</strain>
    </source>
</reference>
<keyword evidence="5" id="KW-0539">Nucleus</keyword>
<comment type="subcellular location">
    <subcellularLocation>
        <location evidence="1">Nucleus</location>
    </subcellularLocation>
</comment>
<sequence length="317" mass="36286">MAVNPWVLYPPTKFHSEIPRTPGDLPLLVCKEQNRQKSEFSINDSSTKSLIVHLNSSLHKGSEYDKKFQQLEAEWKNAKHKKHKEQPKIVDVMSITSSGTISIVDKKIMHYIICTNASFKSIDHPSLHALMQQEVKCEKHYSLTAHGIDKNWFYKERILAVTNFPGEHTGLAIAMKLRSVLKEWALREQMCIVLSLIRPKTCAFKEVDENGSAILPFFNANCAAHLLNLVVKEGLSADLDIEKLFVKCRKIVGHFKKSNKALGKLHEIQEFLEIPEHCLLQEVLTRWNSGLMMIERLYEQKRLSTNMPTKTVTLVSL</sequence>
<evidence type="ECO:0000313" key="7">
    <source>
        <dbReference type="Proteomes" id="UP001620626"/>
    </source>
</evidence>
<comment type="caution">
    <text evidence="6">The sequence shown here is derived from an EMBL/GenBank/DDBJ whole genome shotgun (WGS) entry which is preliminary data.</text>
</comment>
<protein>
    <recommendedName>
        <fullName evidence="8">Transposase</fullName>
    </recommendedName>
</protein>
<dbReference type="InterPro" id="IPR012337">
    <property type="entry name" value="RNaseH-like_sf"/>
</dbReference>
<keyword evidence="4" id="KW-0862">Zinc</keyword>
<evidence type="ECO:0008006" key="8">
    <source>
        <dbReference type="Google" id="ProtNLM"/>
    </source>
</evidence>
<dbReference type="EMBL" id="JBICBT010000468">
    <property type="protein sequence ID" value="KAL3112501.1"/>
    <property type="molecule type" value="Genomic_DNA"/>
</dbReference>
<dbReference type="InterPro" id="IPR052035">
    <property type="entry name" value="ZnF_BED_domain_contain"/>
</dbReference>
<evidence type="ECO:0000313" key="6">
    <source>
        <dbReference type="EMBL" id="KAL3112501.1"/>
    </source>
</evidence>
<evidence type="ECO:0000256" key="4">
    <source>
        <dbReference type="ARBA" id="ARBA00022833"/>
    </source>
</evidence>
<evidence type="ECO:0000256" key="2">
    <source>
        <dbReference type="ARBA" id="ARBA00022723"/>
    </source>
</evidence>
<evidence type="ECO:0000256" key="5">
    <source>
        <dbReference type="ARBA" id="ARBA00023242"/>
    </source>
</evidence>
<dbReference type="GO" id="GO:0008270">
    <property type="term" value="F:zinc ion binding"/>
    <property type="evidence" value="ECO:0007669"/>
    <property type="project" value="UniProtKB-KW"/>
</dbReference>
<dbReference type="PANTHER" id="PTHR46481">
    <property type="entry name" value="ZINC FINGER BED DOMAIN-CONTAINING PROTEIN 4"/>
    <property type="match status" value="1"/>
</dbReference>
<dbReference type="PANTHER" id="PTHR46481:SF10">
    <property type="entry name" value="ZINC FINGER BED DOMAIN-CONTAINING PROTEIN 39"/>
    <property type="match status" value="1"/>
</dbReference>
<keyword evidence="2" id="KW-0479">Metal-binding</keyword>
<name>A0ABD2LBC9_9BILA</name>
<organism evidence="6 7">
    <name type="scientific">Heterodera trifolii</name>
    <dbReference type="NCBI Taxonomy" id="157864"/>
    <lineage>
        <taxon>Eukaryota</taxon>
        <taxon>Metazoa</taxon>
        <taxon>Ecdysozoa</taxon>
        <taxon>Nematoda</taxon>
        <taxon>Chromadorea</taxon>
        <taxon>Rhabditida</taxon>
        <taxon>Tylenchina</taxon>
        <taxon>Tylenchomorpha</taxon>
        <taxon>Tylenchoidea</taxon>
        <taxon>Heteroderidae</taxon>
        <taxon>Heteroderinae</taxon>
        <taxon>Heterodera</taxon>
    </lineage>
</organism>